<keyword evidence="1" id="KW-1133">Transmembrane helix</keyword>
<feature type="transmembrane region" description="Helical" evidence="1">
    <location>
        <begin position="207"/>
        <end position="227"/>
    </location>
</feature>
<keyword evidence="1" id="KW-0472">Membrane</keyword>
<accession>A0ABM8XZX8</accession>
<evidence type="ECO:0000313" key="3">
    <source>
        <dbReference type="Proteomes" id="UP000706525"/>
    </source>
</evidence>
<reference evidence="2 3" key="1">
    <citation type="submission" date="2021-08" db="EMBL/GenBank/DDBJ databases">
        <authorList>
            <person name="Peeters C."/>
        </authorList>
    </citation>
    <scope>NUCLEOTIDE SEQUENCE [LARGE SCALE GENOMIC DNA]</scope>
    <source>
        <strain evidence="2 3">LMG 32289</strain>
    </source>
</reference>
<name>A0ABM8XZX8_9BURK</name>
<evidence type="ECO:0000256" key="1">
    <source>
        <dbReference type="SAM" id="Phobius"/>
    </source>
</evidence>
<gene>
    <name evidence="2" type="ORF">LMG32289_06184</name>
</gene>
<proteinExistence type="predicted"/>
<comment type="caution">
    <text evidence="2">The sequence shown here is derived from an EMBL/GenBank/DDBJ whole genome shotgun (WGS) entry which is preliminary data.</text>
</comment>
<keyword evidence="3" id="KW-1185">Reference proteome</keyword>
<evidence type="ECO:0000313" key="2">
    <source>
        <dbReference type="EMBL" id="CAG9185966.1"/>
    </source>
</evidence>
<organism evidence="2 3">
    <name type="scientific">Cupriavidus pampae</name>
    <dbReference type="NCBI Taxonomy" id="659251"/>
    <lineage>
        <taxon>Bacteria</taxon>
        <taxon>Pseudomonadati</taxon>
        <taxon>Pseudomonadota</taxon>
        <taxon>Betaproteobacteria</taxon>
        <taxon>Burkholderiales</taxon>
        <taxon>Burkholderiaceae</taxon>
        <taxon>Cupriavidus</taxon>
    </lineage>
</organism>
<dbReference type="EMBL" id="CAJZAG010000016">
    <property type="protein sequence ID" value="CAG9185966.1"/>
    <property type="molecule type" value="Genomic_DNA"/>
</dbReference>
<dbReference type="Proteomes" id="UP000706525">
    <property type="component" value="Unassembled WGS sequence"/>
</dbReference>
<sequence length="333" mass="35493">MESGFAAMIACEEARTLDNVEGKYLGYRVAFLRDVVLQAGNVASITGKLITHAVSASVGGAAAVVGMGVANIVIGGLSYHVARADVQKSGKVLGKIASVARNLDRCVAQSQETGGVKAVLAERKQYGPGCIEGALRAARYERHVAVSSGIFEAMQVSRRLLAQALNNESKESNELKDAKRRIAYGVVSASCGAATLVAIIVLGANPWLLVGGAVVSLIAGAIWQGYLSHKNRNVAAPDADATMARSRQLDKDVSMTVEMLARRSSEATLARKLVKAVLTDIGLSRKYFALHKLAQYSGNPLIMDRMDRFMERQIRHLVASSGARQRIDAPSDN</sequence>
<protein>
    <submittedName>
        <fullName evidence="2">Uncharacterized protein</fullName>
    </submittedName>
</protein>
<keyword evidence="1" id="KW-0812">Transmembrane</keyword>
<feature type="transmembrane region" description="Helical" evidence="1">
    <location>
        <begin position="182"/>
        <end position="201"/>
    </location>
</feature>